<dbReference type="OrthoDB" id="8781772at2"/>
<protein>
    <submittedName>
        <fullName evidence="1">Uncharacterized protein</fullName>
    </submittedName>
</protein>
<evidence type="ECO:0000313" key="2">
    <source>
        <dbReference type="Proteomes" id="UP000000343"/>
    </source>
</evidence>
<dbReference type="HOGENOM" id="CLU_155702_0_0_0"/>
<proteinExistence type="predicted"/>
<keyword evidence="2" id="KW-1185">Reference proteome</keyword>
<sequence length="107" mass="12283">MPSSTNTFQLVLQFEAHELEDYDHLVALEDLLIERLPRGAKVDGHDMGAEEFNLFILTSNPTELFEQVKSVVSDRFPDQNFKAAYRALTSEQYIVVWPPGLQHFEIS</sequence>
<dbReference type="Proteomes" id="UP000000343">
    <property type="component" value="Chromosome"/>
</dbReference>
<reference evidence="2" key="1">
    <citation type="submission" date="2011-01" db="EMBL/GenBank/DDBJ databases">
        <title>Complete sequence of chromosome of Acidobacterium sp. MP5ACTX9.</title>
        <authorList>
            <consortium name="US DOE Joint Genome Institute"/>
            <person name="Lucas S."/>
            <person name="Copeland A."/>
            <person name="Lapidus A."/>
            <person name="Cheng J.-F."/>
            <person name="Goodwin L."/>
            <person name="Pitluck S."/>
            <person name="Teshima H."/>
            <person name="Detter J.C."/>
            <person name="Han C."/>
            <person name="Tapia R."/>
            <person name="Land M."/>
            <person name="Hauser L."/>
            <person name="Kyrpides N."/>
            <person name="Ivanova N."/>
            <person name="Ovchinnikova G."/>
            <person name="Pagani I."/>
            <person name="Rawat S.R."/>
            <person name="Mannisto M."/>
            <person name="Haggblom M.M."/>
            <person name="Woyke T."/>
        </authorList>
    </citation>
    <scope>NUCLEOTIDE SEQUENCE [LARGE SCALE GENOMIC DNA]</scope>
    <source>
        <strain evidence="2">MP5ACTX9</strain>
    </source>
</reference>
<name>E8X2C5_GRATM</name>
<gene>
    <name evidence="1" type="ordered locus">AciX9_0990</name>
</gene>
<dbReference type="RefSeq" id="WP_013579381.1">
    <property type="nucleotide sequence ID" value="NC_015064.1"/>
</dbReference>
<dbReference type="EMBL" id="CP002480">
    <property type="protein sequence ID" value="ADW68057.1"/>
    <property type="molecule type" value="Genomic_DNA"/>
</dbReference>
<dbReference type="eggNOG" id="ENOG5033GRY">
    <property type="taxonomic scope" value="Bacteria"/>
</dbReference>
<evidence type="ECO:0000313" key="1">
    <source>
        <dbReference type="EMBL" id="ADW68057.1"/>
    </source>
</evidence>
<dbReference type="PaxDb" id="1198114-AciX9_0990"/>
<accession>E8X2C5</accession>
<dbReference type="KEGG" id="acm:AciX9_0990"/>
<organism evidence="2">
    <name type="scientific">Granulicella tundricola (strain ATCC BAA-1859 / DSM 23138 / MP5ACTX9)</name>
    <dbReference type="NCBI Taxonomy" id="1198114"/>
    <lineage>
        <taxon>Bacteria</taxon>
        <taxon>Pseudomonadati</taxon>
        <taxon>Acidobacteriota</taxon>
        <taxon>Terriglobia</taxon>
        <taxon>Terriglobales</taxon>
        <taxon>Acidobacteriaceae</taxon>
        <taxon>Granulicella</taxon>
    </lineage>
</organism>
<dbReference type="AlphaFoldDB" id="E8X2C5"/>